<reference evidence="1" key="1">
    <citation type="journal article" date="2022" name="Int. J. Mol. Sci.">
        <title>Draft Genome of Tanacetum Coccineum: Genomic Comparison of Closely Related Tanacetum-Family Plants.</title>
        <authorList>
            <person name="Yamashiro T."/>
            <person name="Shiraishi A."/>
            <person name="Nakayama K."/>
            <person name="Satake H."/>
        </authorList>
    </citation>
    <scope>NUCLEOTIDE SEQUENCE</scope>
</reference>
<dbReference type="EMBL" id="BQNB010008969">
    <property type="protein sequence ID" value="GJS56905.1"/>
    <property type="molecule type" value="Genomic_DNA"/>
</dbReference>
<dbReference type="Proteomes" id="UP001151760">
    <property type="component" value="Unassembled WGS sequence"/>
</dbReference>
<comment type="caution">
    <text evidence="1">The sequence shown here is derived from an EMBL/GenBank/DDBJ whole genome shotgun (WGS) entry which is preliminary data.</text>
</comment>
<sequence length="173" mass="19477">MRWFTGKYFPQDSLVGPIDGDMILETLLKDNPTQIRKYPEEFLVLIGLSRMWYALAARPVFYDDDKHEINLQDFIKVSNPFDVVCVEKKLSINARPLLEQTMDEITQPLNAIVSMDVVPLNQAPTVDVVSLSDTKKRSPPPSSTLAYSKKLKGVDSFGSGVTLADFLVHNVLF</sequence>
<reference evidence="1" key="2">
    <citation type="submission" date="2022-01" db="EMBL/GenBank/DDBJ databases">
        <authorList>
            <person name="Yamashiro T."/>
            <person name="Shiraishi A."/>
            <person name="Satake H."/>
            <person name="Nakayama K."/>
        </authorList>
    </citation>
    <scope>NUCLEOTIDE SEQUENCE</scope>
</reference>
<protein>
    <submittedName>
        <fullName evidence="1">Uncharacterized protein</fullName>
    </submittedName>
</protein>
<organism evidence="1 2">
    <name type="scientific">Tanacetum coccineum</name>
    <dbReference type="NCBI Taxonomy" id="301880"/>
    <lineage>
        <taxon>Eukaryota</taxon>
        <taxon>Viridiplantae</taxon>
        <taxon>Streptophyta</taxon>
        <taxon>Embryophyta</taxon>
        <taxon>Tracheophyta</taxon>
        <taxon>Spermatophyta</taxon>
        <taxon>Magnoliopsida</taxon>
        <taxon>eudicotyledons</taxon>
        <taxon>Gunneridae</taxon>
        <taxon>Pentapetalae</taxon>
        <taxon>asterids</taxon>
        <taxon>campanulids</taxon>
        <taxon>Asterales</taxon>
        <taxon>Asteraceae</taxon>
        <taxon>Asteroideae</taxon>
        <taxon>Anthemideae</taxon>
        <taxon>Anthemidinae</taxon>
        <taxon>Tanacetum</taxon>
    </lineage>
</organism>
<gene>
    <name evidence="1" type="ORF">Tco_0651689</name>
</gene>
<proteinExistence type="predicted"/>
<evidence type="ECO:0000313" key="2">
    <source>
        <dbReference type="Proteomes" id="UP001151760"/>
    </source>
</evidence>
<evidence type="ECO:0000313" key="1">
    <source>
        <dbReference type="EMBL" id="GJS56905.1"/>
    </source>
</evidence>
<keyword evidence="2" id="KW-1185">Reference proteome</keyword>
<name>A0ABQ4WVJ1_9ASTR</name>
<accession>A0ABQ4WVJ1</accession>